<dbReference type="InterPro" id="IPR051606">
    <property type="entry name" value="Polyketide_Oxido-like"/>
</dbReference>
<dbReference type="PANTHER" id="PTHR43355:SF2">
    <property type="entry name" value="FLAVIN REDUCTASE (NADPH)"/>
    <property type="match status" value="1"/>
</dbReference>
<comment type="caution">
    <text evidence="2">The sequence shown here is derived from an EMBL/GenBank/DDBJ whole genome shotgun (WGS) entry which is preliminary data.</text>
</comment>
<dbReference type="GO" id="GO:0004074">
    <property type="term" value="F:biliverdin reductase [NAD(P)H] activity"/>
    <property type="evidence" value="ECO:0007669"/>
    <property type="project" value="TreeGrafter"/>
</dbReference>
<accession>A0A329R2G2</accession>
<evidence type="ECO:0000313" key="2">
    <source>
        <dbReference type="EMBL" id="RAW17672.1"/>
    </source>
</evidence>
<dbReference type="Gene3D" id="3.40.50.720">
    <property type="entry name" value="NAD(P)-binding Rossmann-like Domain"/>
    <property type="match status" value="1"/>
</dbReference>
<dbReference type="AlphaFoldDB" id="A0A329R2G2"/>
<dbReference type="Proteomes" id="UP000250462">
    <property type="component" value="Unassembled WGS sequence"/>
</dbReference>
<dbReference type="PANTHER" id="PTHR43355">
    <property type="entry name" value="FLAVIN REDUCTASE (NADPH)"/>
    <property type="match status" value="1"/>
</dbReference>
<dbReference type="InterPro" id="IPR036291">
    <property type="entry name" value="NAD(P)-bd_dom_sf"/>
</dbReference>
<reference evidence="2 3" key="1">
    <citation type="submission" date="2018-06" db="EMBL/GenBank/DDBJ databases">
        <title>Phytoactinopolyspora halophila sp. nov., a novel halophilic actinomycete isolated from a saline soil in China.</title>
        <authorList>
            <person name="Tang S.-K."/>
        </authorList>
    </citation>
    <scope>NUCLEOTIDE SEQUENCE [LARGE SCALE GENOMIC DNA]</scope>
    <source>
        <strain evidence="2 3">YIM 96934</strain>
    </source>
</reference>
<dbReference type="SUPFAM" id="SSF51735">
    <property type="entry name" value="NAD(P)-binding Rossmann-fold domains"/>
    <property type="match status" value="1"/>
</dbReference>
<dbReference type="Pfam" id="PF13460">
    <property type="entry name" value="NAD_binding_10"/>
    <property type="match status" value="1"/>
</dbReference>
<dbReference type="OrthoDB" id="4115876at2"/>
<protein>
    <submittedName>
        <fullName evidence="2">NAD(P)-dependent oxidoreductase</fullName>
    </submittedName>
</protein>
<dbReference type="GO" id="GO:0042602">
    <property type="term" value="F:riboflavin reductase (NADPH) activity"/>
    <property type="evidence" value="ECO:0007669"/>
    <property type="project" value="TreeGrafter"/>
</dbReference>
<evidence type="ECO:0000313" key="3">
    <source>
        <dbReference type="Proteomes" id="UP000250462"/>
    </source>
</evidence>
<feature type="domain" description="NAD(P)-binding" evidence="1">
    <location>
        <begin position="7"/>
        <end position="202"/>
    </location>
</feature>
<dbReference type="InterPro" id="IPR016040">
    <property type="entry name" value="NAD(P)-bd_dom"/>
</dbReference>
<keyword evidence="3" id="KW-1185">Reference proteome</keyword>
<proteinExistence type="predicted"/>
<sequence length="213" mass="22586">MKVVMLGATGGTGRLLVDQALSRGHTVTAIVRNPAKLAGLAEHTNPRLHVLEGDVTDPDTLSGAIGGHDAVISALGPPARDRSTICRSSTSAVIRAMNTSGLSRLVVISAAGAHTDGDGIITRTLVKPILQRALKHAFADMLAMEELVQASSLEWTIMRPAMLTDKPLTRNYRISRNSNVRRGMVTRRADLAHAVLDAVDDPSTIRTSLGVTS</sequence>
<gene>
    <name evidence="2" type="ORF">DPM12_05485</name>
</gene>
<evidence type="ECO:0000259" key="1">
    <source>
        <dbReference type="Pfam" id="PF13460"/>
    </source>
</evidence>
<dbReference type="EMBL" id="QMIG01000003">
    <property type="protein sequence ID" value="RAW17672.1"/>
    <property type="molecule type" value="Genomic_DNA"/>
</dbReference>
<name>A0A329R2G2_9ACTN</name>
<organism evidence="2 3">
    <name type="scientific">Phytoactinopolyspora halophila</name>
    <dbReference type="NCBI Taxonomy" id="1981511"/>
    <lineage>
        <taxon>Bacteria</taxon>
        <taxon>Bacillati</taxon>
        <taxon>Actinomycetota</taxon>
        <taxon>Actinomycetes</taxon>
        <taxon>Jiangellales</taxon>
        <taxon>Jiangellaceae</taxon>
        <taxon>Phytoactinopolyspora</taxon>
    </lineage>
</organism>
<dbReference type="RefSeq" id="WP_112257490.1">
    <property type="nucleotide sequence ID" value="NZ_QMIG01000003.1"/>
</dbReference>